<comment type="similarity">
    <text evidence="7">Belongs to the drug/metabolite transporter (DMT) superfamily. Small multidrug resistance (SMR) (TC 2.A.7.1) family.</text>
</comment>
<reference evidence="9 10" key="1">
    <citation type="submission" date="2013-08" db="EMBL/GenBank/DDBJ databases">
        <authorList>
            <person name="Huang J."/>
            <person name="Wang G."/>
        </authorList>
    </citation>
    <scope>NUCLEOTIDE SEQUENCE [LARGE SCALE GENOMIC DNA]</scope>
    <source>
        <strain evidence="9 10">JSM 072002</strain>
    </source>
</reference>
<evidence type="ECO:0000313" key="9">
    <source>
        <dbReference type="EMBL" id="KGX87168.1"/>
    </source>
</evidence>
<dbReference type="PANTHER" id="PTHR30561">
    <property type="entry name" value="SMR FAMILY PROTON-DEPENDENT DRUG EFFLUX TRANSPORTER SUGE"/>
    <property type="match status" value="1"/>
</dbReference>
<accession>A0A0A5G7K8</accession>
<dbReference type="PANTHER" id="PTHR30561:SF0">
    <property type="entry name" value="GUANIDINIUM EXPORTER"/>
    <property type="match status" value="1"/>
</dbReference>
<sequence length="116" mass="12619">MAWTYVLLAGLVEIIWVFTMKLSEGFTQPIPSAITIVGIIISFYLIAKSMEYLPLGTAYAVFTGIGTIGAVGIEFIMEPAQMSLTKLLFLTLLIIGIVGLKFSNDSTVENTEEVAH</sequence>
<dbReference type="RefSeq" id="WP_036833633.1">
    <property type="nucleotide sequence ID" value="NZ_AVPG01000008.1"/>
</dbReference>
<name>A0A0A5G7K8_9BACI</name>
<dbReference type="InterPro" id="IPR045324">
    <property type="entry name" value="Small_multidrug_res"/>
</dbReference>
<gene>
    <name evidence="9" type="ORF">N784_16090</name>
</gene>
<dbReference type="AlphaFoldDB" id="A0A0A5G7K8"/>
<dbReference type="Proteomes" id="UP000030401">
    <property type="component" value="Unassembled WGS sequence"/>
</dbReference>
<dbReference type="eggNOG" id="COG2076">
    <property type="taxonomic scope" value="Bacteria"/>
</dbReference>
<dbReference type="InterPro" id="IPR037185">
    <property type="entry name" value="EmrE-like"/>
</dbReference>
<evidence type="ECO:0000256" key="8">
    <source>
        <dbReference type="SAM" id="Phobius"/>
    </source>
</evidence>
<feature type="transmembrane region" description="Helical" evidence="8">
    <location>
        <begin position="6"/>
        <end position="23"/>
    </location>
</feature>
<keyword evidence="10" id="KW-1185">Reference proteome</keyword>
<evidence type="ECO:0000313" key="10">
    <source>
        <dbReference type="Proteomes" id="UP000030401"/>
    </source>
</evidence>
<proteinExistence type="inferred from homology"/>
<feature type="transmembrane region" description="Helical" evidence="8">
    <location>
        <begin position="59"/>
        <end position="77"/>
    </location>
</feature>
<dbReference type="OrthoDB" id="21828at2"/>
<feature type="transmembrane region" description="Helical" evidence="8">
    <location>
        <begin position="30"/>
        <end position="47"/>
    </location>
</feature>
<feature type="transmembrane region" description="Helical" evidence="8">
    <location>
        <begin position="84"/>
        <end position="102"/>
    </location>
</feature>
<dbReference type="GO" id="GO:0005886">
    <property type="term" value="C:plasma membrane"/>
    <property type="evidence" value="ECO:0007669"/>
    <property type="project" value="UniProtKB-SubCell"/>
</dbReference>
<dbReference type="STRING" id="1385512.N784_16090"/>
<dbReference type="FunFam" id="1.10.3730.20:FF:000001">
    <property type="entry name" value="Quaternary ammonium compound resistance transporter SugE"/>
    <property type="match status" value="1"/>
</dbReference>
<comment type="subcellular location">
    <subcellularLocation>
        <location evidence="1 7">Cell membrane</location>
        <topology evidence="1 7">Multi-pass membrane protein</topology>
    </subcellularLocation>
</comment>
<dbReference type="InterPro" id="IPR000390">
    <property type="entry name" value="Small_drug/metabolite_transptr"/>
</dbReference>
<dbReference type="Pfam" id="PF00893">
    <property type="entry name" value="Multi_Drug_Res"/>
    <property type="match status" value="1"/>
</dbReference>
<dbReference type="GO" id="GO:0022857">
    <property type="term" value="F:transmembrane transporter activity"/>
    <property type="evidence" value="ECO:0007669"/>
    <property type="project" value="InterPro"/>
</dbReference>
<evidence type="ECO:0000256" key="5">
    <source>
        <dbReference type="ARBA" id="ARBA00022989"/>
    </source>
</evidence>
<dbReference type="EMBL" id="AVPG01000008">
    <property type="protein sequence ID" value="KGX87168.1"/>
    <property type="molecule type" value="Genomic_DNA"/>
</dbReference>
<evidence type="ECO:0000256" key="3">
    <source>
        <dbReference type="ARBA" id="ARBA00022475"/>
    </source>
</evidence>
<comment type="caution">
    <text evidence="9">The sequence shown here is derived from an EMBL/GenBank/DDBJ whole genome shotgun (WGS) entry which is preliminary data.</text>
</comment>
<dbReference type="Gene3D" id="1.10.3730.20">
    <property type="match status" value="1"/>
</dbReference>
<dbReference type="SUPFAM" id="SSF103481">
    <property type="entry name" value="Multidrug resistance efflux transporter EmrE"/>
    <property type="match status" value="1"/>
</dbReference>
<evidence type="ECO:0000256" key="4">
    <source>
        <dbReference type="ARBA" id="ARBA00022692"/>
    </source>
</evidence>
<evidence type="ECO:0000256" key="6">
    <source>
        <dbReference type="ARBA" id="ARBA00023136"/>
    </source>
</evidence>
<evidence type="ECO:0000256" key="2">
    <source>
        <dbReference type="ARBA" id="ARBA00022448"/>
    </source>
</evidence>
<keyword evidence="2" id="KW-0813">Transport</keyword>
<evidence type="ECO:0000256" key="1">
    <source>
        <dbReference type="ARBA" id="ARBA00004651"/>
    </source>
</evidence>
<organism evidence="9 10">
    <name type="scientific">Pontibacillus litoralis JSM 072002</name>
    <dbReference type="NCBI Taxonomy" id="1385512"/>
    <lineage>
        <taxon>Bacteria</taxon>
        <taxon>Bacillati</taxon>
        <taxon>Bacillota</taxon>
        <taxon>Bacilli</taxon>
        <taxon>Bacillales</taxon>
        <taxon>Bacillaceae</taxon>
        <taxon>Pontibacillus</taxon>
    </lineage>
</organism>
<keyword evidence="4 7" id="KW-0812">Transmembrane</keyword>
<keyword evidence="6 8" id="KW-0472">Membrane</keyword>
<evidence type="ECO:0000256" key="7">
    <source>
        <dbReference type="RuleBase" id="RU003942"/>
    </source>
</evidence>
<keyword evidence="5 8" id="KW-1133">Transmembrane helix</keyword>
<protein>
    <submittedName>
        <fullName evidence="9">Multidrug transporter</fullName>
    </submittedName>
</protein>
<keyword evidence="3" id="KW-1003">Cell membrane</keyword>